<dbReference type="GO" id="GO:0016829">
    <property type="term" value="F:lyase activity"/>
    <property type="evidence" value="ECO:0007669"/>
    <property type="project" value="UniProtKB-KW"/>
</dbReference>
<sequence length="209" mass="24229">MKINEIFYSIQGEGRWTGLPNIFIRTTGCNLRCLFCDTTYAYDQGNDMSIESIKKEIRKYDCRYVCITGGEPLIQNDIRDLIDALLLKDYYICLETNGSKNIESIVGKKSLMISLDIKCPKSGMHEKMNFENILLLSENDQLKFVISDKKDYDYAKKIVYKYESVCPVFFQPVWGSNPKHLAEWMLEDKLNVKLGLQIHKIIWGNKKGI</sequence>
<dbReference type="AlphaFoldDB" id="X1A3Y6"/>
<gene>
    <name evidence="9" type="ORF">S01H4_16443</name>
</gene>
<dbReference type="Gene3D" id="3.20.20.70">
    <property type="entry name" value="Aldolase class I"/>
    <property type="match status" value="1"/>
</dbReference>
<dbReference type="SUPFAM" id="SSF102114">
    <property type="entry name" value="Radical SAM enzymes"/>
    <property type="match status" value="1"/>
</dbReference>
<evidence type="ECO:0000256" key="1">
    <source>
        <dbReference type="ARBA" id="ARBA00022485"/>
    </source>
</evidence>
<reference evidence="9" key="1">
    <citation type="journal article" date="2014" name="Front. Microbiol.">
        <title>High frequency of phylogenetically diverse reductive dehalogenase-homologous genes in deep subseafloor sedimentary metagenomes.</title>
        <authorList>
            <person name="Kawai M."/>
            <person name="Futagami T."/>
            <person name="Toyoda A."/>
            <person name="Takaki Y."/>
            <person name="Nishi S."/>
            <person name="Hori S."/>
            <person name="Arai W."/>
            <person name="Tsubouchi T."/>
            <person name="Morono Y."/>
            <person name="Uchiyama I."/>
            <person name="Ito T."/>
            <person name="Fujiyama A."/>
            <person name="Inagaki F."/>
            <person name="Takami H."/>
        </authorList>
    </citation>
    <scope>NUCLEOTIDE SEQUENCE</scope>
    <source>
        <strain evidence="9">Expedition CK06-06</strain>
    </source>
</reference>
<name>X1A3Y6_9ZZZZ</name>
<proteinExistence type="inferred from homology"/>
<dbReference type="GO" id="GO:0046872">
    <property type="term" value="F:metal ion binding"/>
    <property type="evidence" value="ECO:0007669"/>
    <property type="project" value="UniProtKB-KW"/>
</dbReference>
<feature type="domain" description="Radical SAM core" evidence="8">
    <location>
        <begin position="16"/>
        <end position="205"/>
    </location>
</feature>
<dbReference type="PROSITE" id="PS51918">
    <property type="entry name" value="RADICAL_SAM"/>
    <property type="match status" value="1"/>
</dbReference>
<keyword evidence="2" id="KW-0949">S-adenosyl-L-methionine</keyword>
<dbReference type="GO" id="GO:0051539">
    <property type="term" value="F:4 iron, 4 sulfur cluster binding"/>
    <property type="evidence" value="ECO:0007669"/>
    <property type="project" value="UniProtKB-KW"/>
</dbReference>
<accession>X1A3Y6</accession>
<evidence type="ECO:0000256" key="5">
    <source>
        <dbReference type="ARBA" id="ARBA00023004"/>
    </source>
</evidence>
<keyword evidence="1" id="KW-0004">4Fe-4S</keyword>
<evidence type="ECO:0000256" key="7">
    <source>
        <dbReference type="ARBA" id="ARBA00023239"/>
    </source>
</evidence>
<comment type="caution">
    <text evidence="9">The sequence shown here is derived from an EMBL/GenBank/DDBJ whole genome shotgun (WGS) entry which is preliminary data.</text>
</comment>
<dbReference type="PIRSF" id="PIRSF000370">
    <property type="entry name" value="QueE"/>
    <property type="match status" value="1"/>
</dbReference>
<dbReference type="PANTHER" id="PTHR42836:SF1">
    <property type="entry name" value="7-CARBOXY-7-DEAZAGUANINE SYNTHASE"/>
    <property type="match status" value="1"/>
</dbReference>
<dbReference type="InterPro" id="IPR058240">
    <property type="entry name" value="rSAM_sf"/>
</dbReference>
<keyword evidence="7" id="KW-0456">Lyase</keyword>
<evidence type="ECO:0000256" key="6">
    <source>
        <dbReference type="ARBA" id="ARBA00023014"/>
    </source>
</evidence>
<dbReference type="CDD" id="cd01335">
    <property type="entry name" value="Radical_SAM"/>
    <property type="match status" value="1"/>
</dbReference>
<protein>
    <recommendedName>
        <fullName evidence="8">Radical SAM core domain-containing protein</fullName>
    </recommendedName>
</protein>
<dbReference type="HAMAP" id="MF_00917">
    <property type="entry name" value="QueE"/>
    <property type="match status" value="1"/>
</dbReference>
<dbReference type="Pfam" id="PF04055">
    <property type="entry name" value="Radical_SAM"/>
    <property type="match status" value="1"/>
</dbReference>
<dbReference type="InterPro" id="IPR013785">
    <property type="entry name" value="Aldolase_TIM"/>
</dbReference>
<dbReference type="InterPro" id="IPR024924">
    <property type="entry name" value="7-CO-7-deazaguanine_synth-like"/>
</dbReference>
<keyword evidence="4" id="KW-0460">Magnesium</keyword>
<dbReference type="EMBL" id="BART01007213">
    <property type="protein sequence ID" value="GAG54941.1"/>
    <property type="molecule type" value="Genomic_DNA"/>
</dbReference>
<evidence type="ECO:0000256" key="4">
    <source>
        <dbReference type="ARBA" id="ARBA00022842"/>
    </source>
</evidence>
<evidence type="ECO:0000313" key="9">
    <source>
        <dbReference type="EMBL" id="GAG54941.1"/>
    </source>
</evidence>
<keyword evidence="5" id="KW-0408">Iron</keyword>
<keyword evidence="6" id="KW-0411">Iron-sulfur</keyword>
<dbReference type="PANTHER" id="PTHR42836">
    <property type="entry name" value="7-CARBOXY-7-DEAZAGUANINE SYNTHASE"/>
    <property type="match status" value="1"/>
</dbReference>
<evidence type="ECO:0000256" key="2">
    <source>
        <dbReference type="ARBA" id="ARBA00022691"/>
    </source>
</evidence>
<dbReference type="InterPro" id="IPR007197">
    <property type="entry name" value="rSAM"/>
</dbReference>
<evidence type="ECO:0000256" key="3">
    <source>
        <dbReference type="ARBA" id="ARBA00022723"/>
    </source>
</evidence>
<evidence type="ECO:0000259" key="8">
    <source>
        <dbReference type="PROSITE" id="PS51918"/>
    </source>
</evidence>
<dbReference type="SFLD" id="SFLDS00029">
    <property type="entry name" value="Radical_SAM"/>
    <property type="match status" value="1"/>
</dbReference>
<keyword evidence="3" id="KW-0479">Metal-binding</keyword>
<organism evidence="9">
    <name type="scientific">marine sediment metagenome</name>
    <dbReference type="NCBI Taxonomy" id="412755"/>
    <lineage>
        <taxon>unclassified sequences</taxon>
        <taxon>metagenomes</taxon>
        <taxon>ecological metagenomes</taxon>
    </lineage>
</organism>